<dbReference type="OrthoDB" id="3323334at2"/>
<dbReference type="EMBL" id="FRAP01000019">
    <property type="protein sequence ID" value="SHL16037.1"/>
    <property type="molecule type" value="Genomic_DNA"/>
</dbReference>
<accession>A0A1M6YCM0</accession>
<dbReference type="InterPro" id="IPR026487">
    <property type="entry name" value="CHP04141"/>
</dbReference>
<evidence type="ECO:0000313" key="1">
    <source>
        <dbReference type="EMBL" id="SHL16037.1"/>
    </source>
</evidence>
<gene>
    <name evidence="1" type="ORF">SAMN05443637_119130</name>
</gene>
<evidence type="ECO:0000313" key="2">
    <source>
        <dbReference type="Proteomes" id="UP000184363"/>
    </source>
</evidence>
<name>A0A1M6YCM0_PSETH</name>
<organism evidence="1 2">
    <name type="scientific">Pseudonocardia thermophila</name>
    <dbReference type="NCBI Taxonomy" id="1848"/>
    <lineage>
        <taxon>Bacteria</taxon>
        <taxon>Bacillati</taxon>
        <taxon>Actinomycetota</taxon>
        <taxon>Actinomycetes</taxon>
        <taxon>Pseudonocardiales</taxon>
        <taxon>Pseudonocardiaceae</taxon>
        <taxon>Pseudonocardia</taxon>
    </lineage>
</organism>
<protein>
    <submittedName>
        <fullName evidence="1">Sporadically distributed protein, TIGR04141 family</fullName>
    </submittedName>
</protein>
<dbReference type="Pfam" id="PF19614">
    <property type="entry name" value="DUF6119"/>
    <property type="match status" value="1"/>
</dbReference>
<dbReference type="NCBIfam" id="TIGR04141">
    <property type="entry name" value="TIGR04141 family sporadically distributed protein"/>
    <property type="match status" value="1"/>
</dbReference>
<dbReference type="AlphaFoldDB" id="A0A1M6YCM0"/>
<reference evidence="1 2" key="1">
    <citation type="submission" date="2016-11" db="EMBL/GenBank/DDBJ databases">
        <authorList>
            <person name="Jaros S."/>
            <person name="Januszkiewicz K."/>
            <person name="Wedrychowicz H."/>
        </authorList>
    </citation>
    <scope>NUCLEOTIDE SEQUENCE [LARGE SCALE GENOMIC DNA]</scope>
    <source>
        <strain evidence="1 2">DSM 43832</strain>
    </source>
</reference>
<sequence length="117" mass="13365">MSHLFAQGSVSARLYTGDAAYRRYADEQVERRWPGLGGKSPRIVHAIGVRRRRRVPDEIPFFSRVHLREKVEVIRQTYGLDVALTAIPLTDIAPNLHVSGLPRPDRDTDDQADMRLF</sequence>
<proteinExistence type="predicted"/>
<keyword evidence="2" id="KW-1185">Reference proteome</keyword>
<dbReference type="Proteomes" id="UP000184363">
    <property type="component" value="Unassembled WGS sequence"/>
</dbReference>